<proteinExistence type="inferred from homology"/>
<evidence type="ECO:0000259" key="2">
    <source>
        <dbReference type="Pfam" id="PF02481"/>
    </source>
</evidence>
<dbReference type="Proteomes" id="UP000823933">
    <property type="component" value="Unassembled WGS sequence"/>
</dbReference>
<dbReference type="PANTHER" id="PTHR43022">
    <property type="entry name" value="PROTEIN SMF"/>
    <property type="match status" value="1"/>
</dbReference>
<evidence type="ECO:0000259" key="3">
    <source>
        <dbReference type="Pfam" id="PF17782"/>
    </source>
</evidence>
<dbReference type="Gene3D" id="3.40.50.450">
    <property type="match status" value="1"/>
</dbReference>
<dbReference type="InterPro" id="IPR003488">
    <property type="entry name" value="DprA"/>
</dbReference>
<dbReference type="AlphaFoldDB" id="A0A9D1TWZ9"/>
<dbReference type="GO" id="GO:0009294">
    <property type="term" value="P:DNA-mediated transformation"/>
    <property type="evidence" value="ECO:0007669"/>
    <property type="project" value="InterPro"/>
</dbReference>
<name>A0A9D1TWZ9_9FIRM</name>
<protein>
    <submittedName>
        <fullName evidence="4">DNA-processing protein DprA</fullName>
    </submittedName>
</protein>
<feature type="domain" description="DprA winged helix" evidence="3">
    <location>
        <begin position="268"/>
        <end position="327"/>
    </location>
</feature>
<accession>A0A9D1TWZ9</accession>
<comment type="caution">
    <text evidence="4">The sequence shown here is derived from an EMBL/GenBank/DDBJ whole genome shotgun (WGS) entry which is preliminary data.</text>
</comment>
<evidence type="ECO:0000313" key="4">
    <source>
        <dbReference type="EMBL" id="HIW09230.1"/>
    </source>
</evidence>
<evidence type="ECO:0000256" key="1">
    <source>
        <dbReference type="ARBA" id="ARBA00006525"/>
    </source>
</evidence>
<dbReference type="InterPro" id="IPR057666">
    <property type="entry name" value="DrpA_SLOG"/>
</dbReference>
<dbReference type="SUPFAM" id="SSF102405">
    <property type="entry name" value="MCP/YpsA-like"/>
    <property type="match status" value="1"/>
</dbReference>
<dbReference type="EMBL" id="DXHQ01000086">
    <property type="protein sequence ID" value="HIW09230.1"/>
    <property type="molecule type" value="Genomic_DNA"/>
</dbReference>
<feature type="domain" description="Smf/DprA SLOG" evidence="2">
    <location>
        <begin position="51"/>
        <end position="262"/>
    </location>
</feature>
<reference evidence="4" key="1">
    <citation type="journal article" date="2021" name="PeerJ">
        <title>Extensive microbial diversity within the chicken gut microbiome revealed by metagenomics and culture.</title>
        <authorList>
            <person name="Gilroy R."/>
            <person name="Ravi A."/>
            <person name="Getino M."/>
            <person name="Pursley I."/>
            <person name="Horton D.L."/>
            <person name="Alikhan N.F."/>
            <person name="Baker D."/>
            <person name="Gharbi K."/>
            <person name="Hall N."/>
            <person name="Watson M."/>
            <person name="Adriaenssens E.M."/>
            <person name="Foster-Nyarko E."/>
            <person name="Jarju S."/>
            <person name="Secka A."/>
            <person name="Antonio M."/>
            <person name="Oren A."/>
            <person name="Chaudhuri R.R."/>
            <person name="La Ragione R."/>
            <person name="Hildebrand F."/>
            <person name="Pallen M.J."/>
        </authorList>
    </citation>
    <scope>NUCLEOTIDE SEQUENCE</scope>
    <source>
        <strain evidence="4">ChiHcolR34-3080</strain>
    </source>
</reference>
<evidence type="ECO:0000313" key="5">
    <source>
        <dbReference type="Proteomes" id="UP000823933"/>
    </source>
</evidence>
<organism evidence="4 5">
    <name type="scientific">Candidatus Faecalibacterium intestinigallinarum</name>
    <dbReference type="NCBI Taxonomy" id="2838581"/>
    <lineage>
        <taxon>Bacteria</taxon>
        <taxon>Bacillati</taxon>
        <taxon>Bacillota</taxon>
        <taxon>Clostridia</taxon>
        <taxon>Eubacteriales</taxon>
        <taxon>Oscillospiraceae</taxon>
        <taxon>Faecalibacterium</taxon>
    </lineage>
</organism>
<reference evidence="4" key="2">
    <citation type="submission" date="2021-04" db="EMBL/GenBank/DDBJ databases">
        <authorList>
            <person name="Gilroy R."/>
        </authorList>
    </citation>
    <scope>NUCLEOTIDE SEQUENCE</scope>
    <source>
        <strain evidence="4">ChiHcolR34-3080</strain>
    </source>
</reference>
<gene>
    <name evidence="4" type="primary">dprA</name>
    <name evidence="4" type="ORF">H9890_07520</name>
</gene>
<dbReference type="Gene3D" id="1.10.10.10">
    <property type="entry name" value="Winged helix-like DNA-binding domain superfamily/Winged helix DNA-binding domain"/>
    <property type="match status" value="1"/>
</dbReference>
<dbReference type="PANTHER" id="PTHR43022:SF1">
    <property type="entry name" value="PROTEIN SMF"/>
    <property type="match status" value="1"/>
</dbReference>
<dbReference type="NCBIfam" id="TIGR00732">
    <property type="entry name" value="dprA"/>
    <property type="match status" value="1"/>
</dbReference>
<dbReference type="Pfam" id="PF02481">
    <property type="entry name" value="DNA_processg_A"/>
    <property type="match status" value="1"/>
</dbReference>
<sequence>MLDWCGGDPCRAWLRRTDSEFKKMAGRRGEKKTPEDFRPVLDRCRAKKIQIIPFGHDDYPLSLSRLPDLPLVLYCTGSPAWLNAPCLVGMVGSRSPDEYGLWGAQMLGQGLAQHGAVIVSGLAGGLDTACHQAAVEAGAATIGVQGVAIDRTYPAANRPLRAQMEAHGCVVGEYPPGENGAGRNGFLLRNRLIAGLSRALVVVQAREKSGTLSTVGHAVRYGRAVYALPGDVTREASAGTNRLLQEGRAKAVLAAGDLLDRLELAGAAPARQARPLSAAERQVLACLTDAPRRPEALAAGCGMSQPELAAVLMQLSLAGYLRELPGQQYSLL</sequence>
<dbReference type="InterPro" id="IPR041614">
    <property type="entry name" value="DprA_WH"/>
</dbReference>
<dbReference type="Pfam" id="PF17782">
    <property type="entry name" value="WHD_DprA"/>
    <property type="match status" value="1"/>
</dbReference>
<dbReference type="InterPro" id="IPR036388">
    <property type="entry name" value="WH-like_DNA-bd_sf"/>
</dbReference>
<comment type="similarity">
    <text evidence="1">Belongs to the DprA/Smf family.</text>
</comment>